<evidence type="ECO:0000313" key="2">
    <source>
        <dbReference type="EMBL" id="KAF2651472.1"/>
    </source>
</evidence>
<dbReference type="AlphaFoldDB" id="A0A6A6SV61"/>
<evidence type="ECO:0000313" key="3">
    <source>
        <dbReference type="Proteomes" id="UP000799324"/>
    </source>
</evidence>
<evidence type="ECO:0008006" key="4">
    <source>
        <dbReference type="Google" id="ProtNLM"/>
    </source>
</evidence>
<accession>A0A6A6SV61</accession>
<evidence type="ECO:0000256" key="1">
    <source>
        <dbReference type="SAM" id="SignalP"/>
    </source>
</evidence>
<proteinExistence type="predicted"/>
<sequence length="71" mass="7975">MAWASWSVRALSVCVAFSRFARRFGYGIWMHGHGASCLALIFTSRHGRAGKAGKRTRCGNLIFSWHQAGYR</sequence>
<keyword evidence="1" id="KW-0732">Signal</keyword>
<name>A0A6A6SV61_9PLEO</name>
<dbReference type="Proteomes" id="UP000799324">
    <property type="component" value="Unassembled WGS sequence"/>
</dbReference>
<organism evidence="2 3">
    <name type="scientific">Lophiostoma macrostomum CBS 122681</name>
    <dbReference type="NCBI Taxonomy" id="1314788"/>
    <lineage>
        <taxon>Eukaryota</taxon>
        <taxon>Fungi</taxon>
        <taxon>Dikarya</taxon>
        <taxon>Ascomycota</taxon>
        <taxon>Pezizomycotina</taxon>
        <taxon>Dothideomycetes</taxon>
        <taxon>Pleosporomycetidae</taxon>
        <taxon>Pleosporales</taxon>
        <taxon>Lophiostomataceae</taxon>
        <taxon>Lophiostoma</taxon>
    </lineage>
</organism>
<protein>
    <recommendedName>
        <fullName evidence="4">Secreted protein</fullName>
    </recommendedName>
</protein>
<keyword evidence="3" id="KW-1185">Reference proteome</keyword>
<gene>
    <name evidence="2" type="ORF">K491DRAFT_90033</name>
</gene>
<feature type="signal peptide" evidence="1">
    <location>
        <begin position="1"/>
        <end position="16"/>
    </location>
</feature>
<dbReference type="EMBL" id="MU004425">
    <property type="protein sequence ID" value="KAF2651472.1"/>
    <property type="molecule type" value="Genomic_DNA"/>
</dbReference>
<feature type="chain" id="PRO_5025654418" description="Secreted protein" evidence="1">
    <location>
        <begin position="17"/>
        <end position="71"/>
    </location>
</feature>
<reference evidence="2" key="1">
    <citation type="journal article" date="2020" name="Stud. Mycol.">
        <title>101 Dothideomycetes genomes: a test case for predicting lifestyles and emergence of pathogens.</title>
        <authorList>
            <person name="Haridas S."/>
            <person name="Albert R."/>
            <person name="Binder M."/>
            <person name="Bloem J."/>
            <person name="Labutti K."/>
            <person name="Salamov A."/>
            <person name="Andreopoulos B."/>
            <person name="Baker S."/>
            <person name="Barry K."/>
            <person name="Bills G."/>
            <person name="Bluhm B."/>
            <person name="Cannon C."/>
            <person name="Castanera R."/>
            <person name="Culley D."/>
            <person name="Daum C."/>
            <person name="Ezra D."/>
            <person name="Gonzalez J."/>
            <person name="Henrissat B."/>
            <person name="Kuo A."/>
            <person name="Liang C."/>
            <person name="Lipzen A."/>
            <person name="Lutzoni F."/>
            <person name="Magnuson J."/>
            <person name="Mondo S."/>
            <person name="Nolan M."/>
            <person name="Ohm R."/>
            <person name="Pangilinan J."/>
            <person name="Park H.-J."/>
            <person name="Ramirez L."/>
            <person name="Alfaro M."/>
            <person name="Sun H."/>
            <person name="Tritt A."/>
            <person name="Yoshinaga Y."/>
            <person name="Zwiers L.-H."/>
            <person name="Turgeon B."/>
            <person name="Goodwin S."/>
            <person name="Spatafora J."/>
            <person name="Crous P."/>
            <person name="Grigoriev I."/>
        </authorList>
    </citation>
    <scope>NUCLEOTIDE SEQUENCE</scope>
    <source>
        <strain evidence="2">CBS 122681</strain>
    </source>
</reference>